<gene>
    <name evidence="8" type="ORF">ACFOX0_21620</name>
</gene>
<evidence type="ECO:0000313" key="9">
    <source>
        <dbReference type="Proteomes" id="UP001595868"/>
    </source>
</evidence>
<feature type="transmembrane region" description="Helical" evidence="7">
    <location>
        <begin position="183"/>
        <end position="205"/>
    </location>
</feature>
<evidence type="ECO:0000256" key="7">
    <source>
        <dbReference type="SAM" id="Phobius"/>
    </source>
</evidence>
<feature type="transmembrane region" description="Helical" evidence="7">
    <location>
        <begin position="21"/>
        <end position="43"/>
    </location>
</feature>
<dbReference type="PANTHER" id="PTHR30250">
    <property type="entry name" value="PST FAMILY PREDICTED COLANIC ACID TRANSPORTER"/>
    <property type="match status" value="1"/>
</dbReference>
<name>A0ABV8KSB3_9ACTN</name>
<evidence type="ECO:0000256" key="3">
    <source>
        <dbReference type="ARBA" id="ARBA00022692"/>
    </source>
</evidence>
<feature type="transmembrane region" description="Helical" evidence="7">
    <location>
        <begin position="365"/>
        <end position="384"/>
    </location>
</feature>
<dbReference type="EMBL" id="JBHSBN010000016">
    <property type="protein sequence ID" value="MFC4108521.1"/>
    <property type="molecule type" value="Genomic_DNA"/>
</dbReference>
<organism evidence="8 9">
    <name type="scientific">Micromonospora zhanjiangensis</name>
    <dbReference type="NCBI Taxonomy" id="1522057"/>
    <lineage>
        <taxon>Bacteria</taxon>
        <taxon>Bacillati</taxon>
        <taxon>Actinomycetota</taxon>
        <taxon>Actinomycetes</taxon>
        <taxon>Micromonosporales</taxon>
        <taxon>Micromonosporaceae</taxon>
        <taxon>Micromonospora</taxon>
    </lineage>
</organism>
<feature type="transmembrane region" description="Helical" evidence="7">
    <location>
        <begin position="63"/>
        <end position="82"/>
    </location>
</feature>
<feature type="transmembrane region" description="Helical" evidence="7">
    <location>
        <begin position="330"/>
        <end position="353"/>
    </location>
</feature>
<evidence type="ECO:0000256" key="4">
    <source>
        <dbReference type="ARBA" id="ARBA00022989"/>
    </source>
</evidence>
<comment type="subcellular location">
    <subcellularLocation>
        <location evidence="1">Cell membrane</location>
        <topology evidence="1">Multi-pass membrane protein</topology>
    </subcellularLocation>
</comment>
<proteinExistence type="predicted"/>
<dbReference type="Proteomes" id="UP001595868">
    <property type="component" value="Unassembled WGS sequence"/>
</dbReference>
<keyword evidence="9" id="KW-1185">Reference proteome</keyword>
<feature type="transmembrane region" description="Helical" evidence="7">
    <location>
        <begin position="125"/>
        <end position="144"/>
    </location>
</feature>
<accession>A0ABV8KSB3</accession>
<dbReference type="InterPro" id="IPR050833">
    <property type="entry name" value="Poly_Biosynth_Transport"/>
</dbReference>
<keyword evidence="3 7" id="KW-0812">Transmembrane</keyword>
<feature type="transmembrane region" description="Helical" evidence="7">
    <location>
        <begin position="103"/>
        <end position="119"/>
    </location>
</feature>
<reference evidence="9" key="1">
    <citation type="journal article" date="2019" name="Int. J. Syst. Evol. Microbiol.">
        <title>The Global Catalogue of Microorganisms (GCM) 10K type strain sequencing project: providing services to taxonomists for standard genome sequencing and annotation.</title>
        <authorList>
            <consortium name="The Broad Institute Genomics Platform"/>
            <consortium name="The Broad Institute Genome Sequencing Center for Infectious Disease"/>
            <person name="Wu L."/>
            <person name="Ma J."/>
        </authorList>
    </citation>
    <scope>NUCLEOTIDE SEQUENCE [LARGE SCALE GENOMIC DNA]</scope>
    <source>
        <strain evidence="9">2902at01</strain>
    </source>
</reference>
<evidence type="ECO:0000313" key="8">
    <source>
        <dbReference type="EMBL" id="MFC4108521.1"/>
    </source>
</evidence>
<dbReference type="RefSeq" id="WP_377548901.1">
    <property type="nucleotide sequence ID" value="NZ_JBHSBN010000016.1"/>
</dbReference>
<feature type="transmembrane region" description="Helical" evidence="7">
    <location>
        <begin position="390"/>
        <end position="413"/>
    </location>
</feature>
<evidence type="ECO:0000256" key="6">
    <source>
        <dbReference type="SAM" id="MobiDB-lite"/>
    </source>
</evidence>
<protein>
    <submittedName>
        <fullName evidence="8">Lipopolysaccharide biosynthesis protein</fullName>
    </submittedName>
</protein>
<evidence type="ECO:0000256" key="5">
    <source>
        <dbReference type="ARBA" id="ARBA00023136"/>
    </source>
</evidence>
<keyword evidence="4 7" id="KW-1133">Transmembrane helix</keyword>
<feature type="region of interest" description="Disordered" evidence="6">
    <location>
        <begin position="421"/>
        <end position="440"/>
    </location>
</feature>
<evidence type="ECO:0000256" key="1">
    <source>
        <dbReference type="ARBA" id="ARBA00004651"/>
    </source>
</evidence>
<keyword evidence="2" id="KW-1003">Cell membrane</keyword>
<feature type="transmembrane region" description="Helical" evidence="7">
    <location>
        <begin position="297"/>
        <end position="318"/>
    </location>
</feature>
<dbReference type="PANTHER" id="PTHR30250:SF11">
    <property type="entry name" value="O-ANTIGEN TRANSPORTER-RELATED"/>
    <property type="match status" value="1"/>
</dbReference>
<feature type="compositionally biased region" description="Polar residues" evidence="6">
    <location>
        <begin position="430"/>
        <end position="440"/>
    </location>
</feature>
<evidence type="ECO:0000256" key="2">
    <source>
        <dbReference type="ARBA" id="ARBA00022475"/>
    </source>
</evidence>
<comment type="caution">
    <text evidence="8">The sequence shown here is derived from an EMBL/GenBank/DDBJ whole genome shotgun (WGS) entry which is preliminary data.</text>
</comment>
<keyword evidence="5 7" id="KW-0472">Membrane</keyword>
<sequence length="440" mass="43989">MLTGRLLAGRRIPPTLAGRRSLTGQALSLAASTAISQVLYAVLLAGAARGSAPAAFGETVKAIGLGTFLAGVLDLGFTAYSLRELAAGRMRTGDYWDGLRTKLIVGVLLAGASTVVAAVCWRADLVAGAAVVALSRMLSVGAVVPNRAACQTGRVGTVLLVERSAALAVFVAVTTAGSAGSLVAFWCALVTGAVLGGGVGVALSGGGREFLASWRPVNPWSAVGGYGTFTLAVNLGALDTVVLGIAGGSAHAGMYGAVSRWTQPVQLLSQSYGAAAAPVIAAAGSAREAVRRTRGSLWLIGVGVAVCALLAAGAGRLVPVLLGEGYRDAAPVLALLSASAAVVLVNQPLVALLQARGYDRLVGRATMTAVLAYLCGVWALAGSWGADGAALASLLAQGALMTTLAFGVAVLLLRPPEVGNRTVPAGTPASPETGQERTSL</sequence>